<comment type="subcellular location">
    <subcellularLocation>
        <location evidence="1">Membrane</location>
        <topology evidence="1">Single-pass membrane protein</topology>
    </subcellularLocation>
</comment>
<dbReference type="EMBL" id="AP006496">
    <property type="protein sequence ID" value="BAM81303.1"/>
    <property type="molecule type" value="Genomic_DNA"/>
</dbReference>
<dbReference type="RefSeq" id="XP_005537339.1">
    <property type="nucleotide sequence ID" value="XM_005537282.1"/>
</dbReference>
<dbReference type="STRING" id="280699.M1VJ85"/>
<dbReference type="GeneID" id="16995429"/>
<gene>
    <name evidence="14" type="ORF">CYME_CMN203C</name>
</gene>
<keyword evidence="3" id="KW-0812">Transmembrane</keyword>
<evidence type="ECO:0000256" key="6">
    <source>
        <dbReference type="ARBA" id="ARBA00022989"/>
    </source>
</evidence>
<dbReference type="Gene3D" id="2.102.10.10">
    <property type="entry name" value="Rieske [2Fe-2S] iron-sulphur domain"/>
    <property type="match status" value="1"/>
</dbReference>
<keyword evidence="8" id="KW-0411">Iron-sulfur</keyword>
<dbReference type="SUPFAM" id="SSF50022">
    <property type="entry name" value="ISP domain"/>
    <property type="match status" value="1"/>
</dbReference>
<dbReference type="InterPro" id="IPR006317">
    <property type="entry name" value="Ubiquinol_cyt_c_Rdtase_Fe-S-su"/>
</dbReference>
<dbReference type="GO" id="GO:0051537">
    <property type="term" value="F:2 iron, 2 sulfur cluster binding"/>
    <property type="evidence" value="ECO:0007669"/>
    <property type="project" value="UniProtKB-KW"/>
</dbReference>
<keyword evidence="15" id="KW-1185">Reference proteome</keyword>
<feature type="domain" description="Rieske" evidence="13">
    <location>
        <begin position="230"/>
        <end position="318"/>
    </location>
</feature>
<evidence type="ECO:0000256" key="5">
    <source>
        <dbReference type="ARBA" id="ARBA00022723"/>
    </source>
</evidence>
<keyword evidence="4" id="KW-0001">2Fe-2S</keyword>
<evidence type="ECO:0000256" key="2">
    <source>
        <dbReference type="ARBA" id="ARBA00010651"/>
    </source>
</evidence>
<dbReference type="InterPro" id="IPR036922">
    <property type="entry name" value="Rieske_2Fe-2S_sf"/>
</dbReference>
<evidence type="ECO:0000256" key="7">
    <source>
        <dbReference type="ARBA" id="ARBA00023004"/>
    </source>
</evidence>
<organism evidence="14 15">
    <name type="scientific">Cyanidioschyzon merolae (strain NIES-3377 / 10D)</name>
    <name type="common">Unicellular red alga</name>
    <dbReference type="NCBI Taxonomy" id="280699"/>
    <lineage>
        <taxon>Eukaryota</taxon>
        <taxon>Rhodophyta</taxon>
        <taxon>Bangiophyceae</taxon>
        <taxon>Cyanidiales</taxon>
        <taxon>Cyanidiaceae</taxon>
        <taxon>Cyanidioschyzon</taxon>
    </lineage>
</organism>
<dbReference type="PANTHER" id="PTHR10134">
    <property type="entry name" value="CYTOCHROME B-C1 COMPLEX SUBUNIT RIESKE, MITOCHONDRIAL"/>
    <property type="match status" value="1"/>
</dbReference>
<protein>
    <submittedName>
        <fullName evidence="14">Cytochrome c reductase Rieske iron-sulfur subunit</fullName>
    </submittedName>
</protein>
<keyword evidence="6" id="KW-1133">Transmembrane helix</keyword>
<dbReference type="NCBIfam" id="TIGR01416">
    <property type="entry name" value="Rieske_proteo"/>
    <property type="match status" value="1"/>
</dbReference>
<dbReference type="InterPro" id="IPR037008">
    <property type="entry name" value="bc1_Rieske_TM_sf"/>
</dbReference>
<dbReference type="Proteomes" id="UP000007014">
    <property type="component" value="Chromosome 14"/>
</dbReference>
<accession>M1VJ85</accession>
<dbReference type="PRINTS" id="PR00162">
    <property type="entry name" value="RIESKE"/>
</dbReference>
<evidence type="ECO:0000256" key="4">
    <source>
        <dbReference type="ARBA" id="ARBA00022714"/>
    </source>
</evidence>
<dbReference type="GO" id="GO:0008121">
    <property type="term" value="F:quinol-cytochrome-c reductase activity"/>
    <property type="evidence" value="ECO:0007669"/>
    <property type="project" value="InterPro"/>
</dbReference>
<dbReference type="AlphaFoldDB" id="M1VJ85"/>
<feature type="region of interest" description="Disordered" evidence="12">
    <location>
        <begin position="228"/>
        <end position="247"/>
    </location>
</feature>
<proteinExistence type="inferred from homology"/>
<evidence type="ECO:0000256" key="12">
    <source>
        <dbReference type="SAM" id="MobiDB-lite"/>
    </source>
</evidence>
<keyword evidence="5" id="KW-0479">Metal-binding</keyword>
<evidence type="ECO:0000259" key="13">
    <source>
        <dbReference type="PROSITE" id="PS51296"/>
    </source>
</evidence>
<dbReference type="FunFam" id="2.102.10.10:FF:000001">
    <property type="entry name" value="Cytochrome b-c1 complex subunit Rieske, mitochondrial"/>
    <property type="match status" value="1"/>
</dbReference>
<evidence type="ECO:0000313" key="14">
    <source>
        <dbReference type="EMBL" id="BAM81303.1"/>
    </source>
</evidence>
<evidence type="ECO:0000313" key="15">
    <source>
        <dbReference type="Proteomes" id="UP000007014"/>
    </source>
</evidence>
<evidence type="ECO:0000256" key="10">
    <source>
        <dbReference type="ARBA" id="ARBA00023157"/>
    </source>
</evidence>
<sequence>MQTTAALLRAFRRSVQTTHILSRSGFLGCVGLCAVEAPRAANEPVRCGPERRLLYEAAATARLLSSSVTCAGLRLSSPETSSSHLSSVQNGALLAAEALRKSQRAALTSSSSDSVAPLAGDGAVASRAPQSTALPVGYADEYFREPHLLPRGDPTRRAFTYMMLGSAKLVAASAVRVLLLKFIYTMSASADVLALGTVEVDLSAVPLGQTATIKWRGKPVMIRHRTPEEIEAARRDDNAPLRDPETDASRAINPEWLVVVGVCTHLGCVPIANAGDWGGFFCPCHGSHYDVSGRVRKGPAPLNLEVPTYSFTDDGKIIIG</sequence>
<dbReference type="InterPro" id="IPR005805">
    <property type="entry name" value="Rieske_Fe-S_prot_C"/>
</dbReference>
<evidence type="ECO:0000256" key="3">
    <source>
        <dbReference type="ARBA" id="ARBA00022692"/>
    </source>
</evidence>
<dbReference type="CDD" id="cd03470">
    <property type="entry name" value="Rieske_cytochrome_bc1"/>
    <property type="match status" value="1"/>
</dbReference>
<dbReference type="GO" id="GO:0016020">
    <property type="term" value="C:membrane"/>
    <property type="evidence" value="ECO:0007669"/>
    <property type="project" value="UniProtKB-SubCell"/>
</dbReference>
<dbReference type="KEGG" id="cme:CYME_CMN203C"/>
<name>M1VJ85_CYAM1</name>
<reference evidence="14 15" key="2">
    <citation type="journal article" date="2007" name="BMC Biol.">
        <title>A 100%-complete sequence reveals unusually simple genomic features in the hot-spring red alga Cyanidioschyzon merolae.</title>
        <authorList>
            <person name="Nozaki H."/>
            <person name="Takano H."/>
            <person name="Misumi O."/>
            <person name="Terasawa K."/>
            <person name="Matsuzaki M."/>
            <person name="Maruyama S."/>
            <person name="Nishida K."/>
            <person name="Yagisawa F."/>
            <person name="Yoshida Y."/>
            <person name="Fujiwara T."/>
            <person name="Takio S."/>
            <person name="Tamura K."/>
            <person name="Chung S.J."/>
            <person name="Nakamura S."/>
            <person name="Kuroiwa H."/>
            <person name="Tanaka K."/>
            <person name="Sato N."/>
            <person name="Kuroiwa T."/>
        </authorList>
    </citation>
    <scope>NUCLEOTIDE SEQUENCE [LARGE SCALE GENOMIC DNA]</scope>
    <source>
        <strain evidence="14 15">10D</strain>
    </source>
</reference>
<evidence type="ECO:0000256" key="8">
    <source>
        <dbReference type="ARBA" id="ARBA00023014"/>
    </source>
</evidence>
<evidence type="ECO:0000256" key="9">
    <source>
        <dbReference type="ARBA" id="ARBA00023136"/>
    </source>
</evidence>
<dbReference type="Gene3D" id="1.20.5.270">
    <property type="entry name" value="Ubiquinol cytochrome reductase, transmembrane domain"/>
    <property type="match status" value="1"/>
</dbReference>
<dbReference type="InterPro" id="IPR014349">
    <property type="entry name" value="Rieske_Fe-S_prot"/>
</dbReference>
<comment type="similarity">
    <text evidence="2">Belongs to the Rieske iron-sulfur protein family.</text>
</comment>
<keyword evidence="7" id="KW-0408">Iron</keyword>
<evidence type="ECO:0000256" key="1">
    <source>
        <dbReference type="ARBA" id="ARBA00004167"/>
    </source>
</evidence>
<dbReference type="InterPro" id="IPR004192">
    <property type="entry name" value="Rieske_TM"/>
</dbReference>
<keyword evidence="10" id="KW-1015">Disulfide bond</keyword>
<reference evidence="14 15" key="1">
    <citation type="journal article" date="2004" name="Nature">
        <title>Genome sequence of the ultrasmall unicellular red alga Cyanidioschyzon merolae 10D.</title>
        <authorList>
            <person name="Matsuzaki M."/>
            <person name="Misumi O."/>
            <person name="Shin-i T."/>
            <person name="Maruyama S."/>
            <person name="Takahara M."/>
            <person name="Miyagishima S."/>
            <person name="Mori T."/>
            <person name="Nishida K."/>
            <person name="Yagisawa F."/>
            <person name="Nishida K."/>
            <person name="Yoshida Y."/>
            <person name="Nishimura Y."/>
            <person name="Nakao S."/>
            <person name="Kobayashi T."/>
            <person name="Momoyama Y."/>
            <person name="Higashiyama T."/>
            <person name="Minoda A."/>
            <person name="Sano M."/>
            <person name="Nomoto H."/>
            <person name="Oishi K."/>
            <person name="Hayashi H."/>
            <person name="Ohta F."/>
            <person name="Nishizaka S."/>
            <person name="Haga S."/>
            <person name="Miura S."/>
            <person name="Morishita T."/>
            <person name="Kabeya Y."/>
            <person name="Terasawa K."/>
            <person name="Suzuki Y."/>
            <person name="Ishii Y."/>
            <person name="Asakawa S."/>
            <person name="Takano H."/>
            <person name="Ohta N."/>
            <person name="Kuroiwa H."/>
            <person name="Tanaka K."/>
            <person name="Shimizu N."/>
            <person name="Sugano S."/>
            <person name="Sato N."/>
            <person name="Nozaki H."/>
            <person name="Ogasawara N."/>
            <person name="Kohara Y."/>
            <person name="Kuroiwa T."/>
        </authorList>
    </citation>
    <scope>NUCLEOTIDE SEQUENCE [LARGE SCALE GENOMIC DNA]</scope>
    <source>
        <strain evidence="14 15">10D</strain>
    </source>
</reference>
<dbReference type="GO" id="GO:0046872">
    <property type="term" value="F:metal ion binding"/>
    <property type="evidence" value="ECO:0007669"/>
    <property type="project" value="UniProtKB-KW"/>
</dbReference>
<dbReference type="Pfam" id="PF02921">
    <property type="entry name" value="UCR_TM"/>
    <property type="match status" value="1"/>
</dbReference>
<dbReference type="PROSITE" id="PS51296">
    <property type="entry name" value="RIESKE"/>
    <property type="match status" value="1"/>
</dbReference>
<dbReference type="Pfam" id="PF00355">
    <property type="entry name" value="Rieske"/>
    <property type="match status" value="1"/>
</dbReference>
<dbReference type="SUPFAM" id="SSF81502">
    <property type="entry name" value="ISP transmembrane anchor"/>
    <property type="match status" value="1"/>
</dbReference>
<evidence type="ECO:0000256" key="11">
    <source>
        <dbReference type="ARBA" id="ARBA00034078"/>
    </source>
</evidence>
<dbReference type="OrthoDB" id="1637982at2759"/>
<keyword evidence="9" id="KW-0472">Membrane</keyword>
<comment type="cofactor">
    <cofactor evidence="11">
        <name>[2Fe-2S] cluster</name>
        <dbReference type="ChEBI" id="CHEBI:190135"/>
    </cofactor>
</comment>
<dbReference type="InterPro" id="IPR017941">
    <property type="entry name" value="Rieske_2Fe-2S"/>
</dbReference>